<name>A0AAV5IU43_9ROSI</name>
<evidence type="ECO:0000313" key="2">
    <source>
        <dbReference type="Proteomes" id="UP001054252"/>
    </source>
</evidence>
<keyword evidence="2" id="KW-1185">Reference proteome</keyword>
<evidence type="ECO:0000313" key="1">
    <source>
        <dbReference type="EMBL" id="GKV02340.1"/>
    </source>
</evidence>
<gene>
    <name evidence="1" type="ORF">SLEP1_g14793</name>
</gene>
<protein>
    <submittedName>
        <fullName evidence="1">Uncharacterized protein</fullName>
    </submittedName>
</protein>
<dbReference type="Proteomes" id="UP001054252">
    <property type="component" value="Unassembled WGS sequence"/>
</dbReference>
<comment type="caution">
    <text evidence="1">The sequence shown here is derived from an EMBL/GenBank/DDBJ whole genome shotgun (WGS) entry which is preliminary data.</text>
</comment>
<accession>A0AAV5IU43</accession>
<organism evidence="1 2">
    <name type="scientific">Rubroshorea leprosula</name>
    <dbReference type="NCBI Taxonomy" id="152421"/>
    <lineage>
        <taxon>Eukaryota</taxon>
        <taxon>Viridiplantae</taxon>
        <taxon>Streptophyta</taxon>
        <taxon>Embryophyta</taxon>
        <taxon>Tracheophyta</taxon>
        <taxon>Spermatophyta</taxon>
        <taxon>Magnoliopsida</taxon>
        <taxon>eudicotyledons</taxon>
        <taxon>Gunneridae</taxon>
        <taxon>Pentapetalae</taxon>
        <taxon>rosids</taxon>
        <taxon>malvids</taxon>
        <taxon>Malvales</taxon>
        <taxon>Dipterocarpaceae</taxon>
        <taxon>Rubroshorea</taxon>
    </lineage>
</organism>
<dbReference type="AlphaFoldDB" id="A0AAV5IU43"/>
<proteinExistence type="predicted"/>
<sequence>MRLRCLDRFGGLKSVGRLVLPSFPRRRVIRLTLC</sequence>
<reference evidence="1 2" key="1">
    <citation type="journal article" date="2021" name="Commun. Biol.">
        <title>The genome of Shorea leprosula (Dipterocarpaceae) highlights the ecological relevance of drought in aseasonal tropical rainforests.</title>
        <authorList>
            <person name="Ng K.K.S."/>
            <person name="Kobayashi M.J."/>
            <person name="Fawcett J.A."/>
            <person name="Hatakeyama M."/>
            <person name="Paape T."/>
            <person name="Ng C.H."/>
            <person name="Ang C.C."/>
            <person name="Tnah L.H."/>
            <person name="Lee C.T."/>
            <person name="Nishiyama T."/>
            <person name="Sese J."/>
            <person name="O'Brien M.J."/>
            <person name="Copetti D."/>
            <person name="Mohd Noor M.I."/>
            <person name="Ong R.C."/>
            <person name="Putra M."/>
            <person name="Sireger I.Z."/>
            <person name="Indrioko S."/>
            <person name="Kosugi Y."/>
            <person name="Izuno A."/>
            <person name="Isagi Y."/>
            <person name="Lee S.L."/>
            <person name="Shimizu K.K."/>
        </authorList>
    </citation>
    <scope>NUCLEOTIDE SEQUENCE [LARGE SCALE GENOMIC DNA]</scope>
    <source>
        <strain evidence="1">214</strain>
    </source>
</reference>
<dbReference type="EMBL" id="BPVZ01000018">
    <property type="protein sequence ID" value="GKV02340.1"/>
    <property type="molecule type" value="Genomic_DNA"/>
</dbReference>